<dbReference type="PANTHER" id="PTHR31973">
    <property type="entry name" value="POLYPROTEIN, PUTATIVE-RELATED"/>
    <property type="match status" value="1"/>
</dbReference>
<proteinExistence type="predicted"/>
<evidence type="ECO:0000259" key="5">
    <source>
        <dbReference type="PROSITE" id="PS50966"/>
    </source>
</evidence>
<sequence>MESRFFDEIEVNVDEEGNTSSDELESLCSDEEGDDAIKFIRFNPKLICMIQNFMGWDVFTDAKEFKEAVRAHAVVWQRNVVFVKNDQSRVRAKCKGHNCHWVVLASKMKDSNTFQIRTLNTSHKCERTLSKNKFVTSRLLINKHKTDWRLNNGWKFGDFKEKVHLDLNCEISTSQYYRTKKKVNDMLNGQYKDQYARLWDYSEEIKRSNPNSTMVFKTYVDSETGEDKFQRQKGLLPALYELLPDIEHRYCVMHMYNNFKKEHPGLALKDRLWKVARATTVNQFKFQMASLKEFDEGAHNWLADVLPRHWSRSHFRTFPKGDILLNNICESFNAAILEARNKPLLSMMECIRVYLMKRMEAKRECLSRWNIQMCPKILKKLEKLKDNTRSCISTYAGMAKFEVRDMYSGQYAVDLEQHTCTCRRWELCGIPCVHAISAIMSAEREVEQYINVCKGPIAPPGDINYVVGPKSLDKQKMEGHNLDKQIMEGHNLEDQYQRESAVFASNLDITEANVLIQLGECGRIMTDMPSILDKIIGTAVAPSVAPPAAPPTANISGVSLKASFVKKGRNCVTLKSLETAASSRSMKVPFDGCSAKKTKS</sequence>
<reference evidence="6" key="1">
    <citation type="submission" date="2019-10" db="EMBL/GenBank/DDBJ databases">
        <authorList>
            <person name="Zhang R."/>
            <person name="Pan Y."/>
            <person name="Wang J."/>
            <person name="Ma R."/>
            <person name="Yu S."/>
        </authorList>
    </citation>
    <scope>NUCLEOTIDE SEQUENCE</scope>
    <source>
        <strain evidence="6">LA-IB0</strain>
        <tissue evidence="6">Leaf</tissue>
    </source>
</reference>
<dbReference type="GO" id="GO:0008270">
    <property type="term" value="F:zinc ion binding"/>
    <property type="evidence" value="ECO:0007669"/>
    <property type="project" value="UniProtKB-KW"/>
</dbReference>
<accession>A0AAV6WC32</accession>
<keyword evidence="2 4" id="KW-0863">Zinc-finger</keyword>
<evidence type="ECO:0000256" key="2">
    <source>
        <dbReference type="ARBA" id="ARBA00022771"/>
    </source>
</evidence>
<dbReference type="InterPro" id="IPR007527">
    <property type="entry name" value="Znf_SWIM"/>
</dbReference>
<evidence type="ECO:0000256" key="3">
    <source>
        <dbReference type="ARBA" id="ARBA00022833"/>
    </source>
</evidence>
<dbReference type="PANTHER" id="PTHR31973:SF199">
    <property type="entry name" value="SWIM-TYPE DOMAIN-CONTAINING PROTEIN"/>
    <property type="match status" value="1"/>
</dbReference>
<evidence type="ECO:0000313" key="6">
    <source>
        <dbReference type="EMBL" id="KAG8364628.1"/>
    </source>
</evidence>
<comment type="caution">
    <text evidence="6">The sequence shown here is derived from an EMBL/GenBank/DDBJ whole genome shotgun (WGS) entry which is preliminary data.</text>
</comment>
<dbReference type="PROSITE" id="PS50966">
    <property type="entry name" value="ZF_SWIM"/>
    <property type="match status" value="1"/>
</dbReference>
<keyword evidence="1" id="KW-0479">Metal-binding</keyword>
<feature type="domain" description="SWIM-type" evidence="5">
    <location>
        <begin position="411"/>
        <end position="443"/>
    </location>
</feature>
<evidence type="ECO:0000256" key="4">
    <source>
        <dbReference type="PROSITE-ProRule" id="PRU00325"/>
    </source>
</evidence>
<keyword evidence="7" id="KW-1185">Reference proteome</keyword>
<evidence type="ECO:0000313" key="7">
    <source>
        <dbReference type="Proteomes" id="UP000826271"/>
    </source>
</evidence>
<keyword evidence="3" id="KW-0862">Zinc</keyword>
<dbReference type="EMBL" id="WHWC01000018">
    <property type="protein sequence ID" value="KAG8364628.1"/>
    <property type="molecule type" value="Genomic_DNA"/>
</dbReference>
<name>A0AAV6WC32_9LAMI</name>
<evidence type="ECO:0000256" key="1">
    <source>
        <dbReference type="ARBA" id="ARBA00022723"/>
    </source>
</evidence>
<dbReference type="Pfam" id="PF03108">
    <property type="entry name" value="DBD_Tnp_Mut"/>
    <property type="match status" value="1"/>
</dbReference>
<dbReference type="InterPro" id="IPR004332">
    <property type="entry name" value="Transposase_MuDR"/>
</dbReference>
<protein>
    <recommendedName>
        <fullName evidence="5">SWIM-type domain-containing protein</fullName>
    </recommendedName>
</protein>
<dbReference type="AlphaFoldDB" id="A0AAV6WC32"/>
<gene>
    <name evidence="6" type="ORF">BUALT_Bualt18G0017200</name>
</gene>
<dbReference type="Proteomes" id="UP000826271">
    <property type="component" value="Unassembled WGS sequence"/>
</dbReference>
<dbReference type="Pfam" id="PF04434">
    <property type="entry name" value="SWIM"/>
    <property type="match status" value="1"/>
</dbReference>
<dbReference type="InterPro" id="IPR006564">
    <property type="entry name" value="Znf_PMZ"/>
</dbReference>
<dbReference type="SMART" id="SM00575">
    <property type="entry name" value="ZnF_PMZ"/>
    <property type="match status" value="1"/>
</dbReference>
<organism evidence="6 7">
    <name type="scientific">Buddleja alternifolia</name>
    <dbReference type="NCBI Taxonomy" id="168488"/>
    <lineage>
        <taxon>Eukaryota</taxon>
        <taxon>Viridiplantae</taxon>
        <taxon>Streptophyta</taxon>
        <taxon>Embryophyta</taxon>
        <taxon>Tracheophyta</taxon>
        <taxon>Spermatophyta</taxon>
        <taxon>Magnoliopsida</taxon>
        <taxon>eudicotyledons</taxon>
        <taxon>Gunneridae</taxon>
        <taxon>Pentapetalae</taxon>
        <taxon>asterids</taxon>
        <taxon>lamiids</taxon>
        <taxon>Lamiales</taxon>
        <taxon>Scrophulariaceae</taxon>
        <taxon>Buddlejeae</taxon>
        <taxon>Buddleja</taxon>
    </lineage>
</organism>